<dbReference type="Proteomes" id="UP001152622">
    <property type="component" value="Chromosome 20"/>
</dbReference>
<evidence type="ECO:0000256" key="1">
    <source>
        <dbReference type="SAM" id="MobiDB-lite"/>
    </source>
</evidence>
<protein>
    <submittedName>
        <fullName evidence="2">Uncharacterized protein</fullName>
    </submittedName>
</protein>
<feature type="region of interest" description="Disordered" evidence="1">
    <location>
        <begin position="1"/>
        <end position="23"/>
    </location>
</feature>
<evidence type="ECO:0000313" key="3">
    <source>
        <dbReference type="Proteomes" id="UP001152622"/>
    </source>
</evidence>
<reference evidence="2" key="1">
    <citation type="journal article" date="2023" name="Science">
        <title>Genome structures resolve the early diversification of teleost fishes.</title>
        <authorList>
            <person name="Parey E."/>
            <person name="Louis A."/>
            <person name="Montfort J."/>
            <person name="Bouchez O."/>
            <person name="Roques C."/>
            <person name="Iampietro C."/>
            <person name="Lluch J."/>
            <person name="Castinel A."/>
            <person name="Donnadieu C."/>
            <person name="Desvignes T."/>
            <person name="Floi Bucao C."/>
            <person name="Jouanno E."/>
            <person name="Wen M."/>
            <person name="Mejri S."/>
            <person name="Dirks R."/>
            <person name="Jansen H."/>
            <person name="Henkel C."/>
            <person name="Chen W.J."/>
            <person name="Zahm M."/>
            <person name="Cabau C."/>
            <person name="Klopp C."/>
            <person name="Thompson A.W."/>
            <person name="Robinson-Rechavi M."/>
            <person name="Braasch I."/>
            <person name="Lecointre G."/>
            <person name="Bobe J."/>
            <person name="Postlethwait J.H."/>
            <person name="Berthelot C."/>
            <person name="Roest Crollius H."/>
            <person name="Guiguen Y."/>
        </authorList>
    </citation>
    <scope>NUCLEOTIDE SEQUENCE</scope>
    <source>
        <strain evidence="2">WJC10195</strain>
    </source>
</reference>
<keyword evidence="3" id="KW-1185">Reference proteome</keyword>
<gene>
    <name evidence="2" type="ORF">SKAU_G00390640</name>
</gene>
<proteinExistence type="predicted"/>
<feature type="compositionally biased region" description="Basic residues" evidence="1">
    <location>
        <begin position="108"/>
        <end position="118"/>
    </location>
</feature>
<comment type="caution">
    <text evidence="2">The sequence shown here is derived from an EMBL/GenBank/DDBJ whole genome shotgun (WGS) entry which is preliminary data.</text>
</comment>
<evidence type="ECO:0000313" key="2">
    <source>
        <dbReference type="EMBL" id="KAJ8335722.1"/>
    </source>
</evidence>
<feature type="region of interest" description="Disordered" evidence="1">
    <location>
        <begin position="96"/>
        <end position="124"/>
    </location>
</feature>
<name>A0A9Q1EBH6_SYNKA</name>
<feature type="region of interest" description="Disordered" evidence="1">
    <location>
        <begin position="168"/>
        <end position="200"/>
    </location>
</feature>
<sequence>MAGCGRSGNSWHSEREGARAGVPDGRKLFTRAVSPAPLCSYPRRSAVSLNPWSLIIPPPRYLTTGALSEFPHRPCRSNRTVTTASLCQAPPFASSGAGSAICRQQTRAVKRHDPKRKSERANLATSNLAASSSCVPLVRGGRVMVKGVGVGAGQGAHSCVLSAPETHLPPLPLNHGEGLGQDRGASVMDDRPAQTSSPGH</sequence>
<organism evidence="2 3">
    <name type="scientific">Synaphobranchus kaupii</name>
    <name type="common">Kaup's arrowtooth eel</name>
    <dbReference type="NCBI Taxonomy" id="118154"/>
    <lineage>
        <taxon>Eukaryota</taxon>
        <taxon>Metazoa</taxon>
        <taxon>Chordata</taxon>
        <taxon>Craniata</taxon>
        <taxon>Vertebrata</taxon>
        <taxon>Euteleostomi</taxon>
        <taxon>Actinopterygii</taxon>
        <taxon>Neopterygii</taxon>
        <taxon>Teleostei</taxon>
        <taxon>Anguilliformes</taxon>
        <taxon>Synaphobranchidae</taxon>
        <taxon>Synaphobranchus</taxon>
    </lineage>
</organism>
<accession>A0A9Q1EBH6</accession>
<dbReference type="EMBL" id="JAINUF010000020">
    <property type="protein sequence ID" value="KAJ8335722.1"/>
    <property type="molecule type" value="Genomic_DNA"/>
</dbReference>
<dbReference type="AlphaFoldDB" id="A0A9Q1EBH6"/>